<evidence type="ECO:0000313" key="5">
    <source>
        <dbReference type="EMBL" id="VAV89178.1"/>
    </source>
</evidence>
<dbReference type="PANTHER" id="PTHR30204:SF92">
    <property type="entry name" value="HTH-TYPE TRANSCRIPTIONAL REGULATOR ZNTR"/>
    <property type="match status" value="1"/>
</dbReference>
<dbReference type="Gene3D" id="1.10.1660.10">
    <property type="match status" value="1"/>
</dbReference>
<dbReference type="Pfam" id="PF09278">
    <property type="entry name" value="MerR-DNA-bind"/>
    <property type="match status" value="1"/>
</dbReference>
<dbReference type="SUPFAM" id="SSF46955">
    <property type="entry name" value="Putative DNA-binding domain"/>
    <property type="match status" value="1"/>
</dbReference>
<dbReference type="PRINTS" id="PR00040">
    <property type="entry name" value="HTHMERR"/>
</dbReference>
<keyword evidence="3" id="KW-0804">Transcription</keyword>
<dbReference type="InterPro" id="IPR047057">
    <property type="entry name" value="MerR_fam"/>
</dbReference>
<sequence length="137" mass="15528">MAHHDVARVVKRGELAARVGCHLETIRYYEKTGLMPEPARTEAGHRVYDGDQERRLRFILRARELGFSIEELKGLLNLVDSDHLACGEVYELTQAHITDIREKITDLRRLEKTLSTISAKCARGNTPECPVIDALFA</sequence>
<dbReference type="EMBL" id="UOEH01000001">
    <property type="protein sequence ID" value="VAV89178.1"/>
    <property type="molecule type" value="Genomic_DNA"/>
</dbReference>
<dbReference type="InterPro" id="IPR009061">
    <property type="entry name" value="DNA-bd_dom_put_sf"/>
</dbReference>
<proteinExistence type="predicted"/>
<dbReference type="GO" id="GO:0003677">
    <property type="term" value="F:DNA binding"/>
    <property type="evidence" value="ECO:0007669"/>
    <property type="project" value="UniProtKB-KW"/>
</dbReference>
<protein>
    <submittedName>
        <fullName evidence="5">Heavy metal resistance transcriptional regulator HmrR</fullName>
    </submittedName>
</protein>
<feature type="domain" description="HTH merR-type" evidence="4">
    <location>
        <begin position="13"/>
        <end position="78"/>
    </location>
</feature>
<dbReference type="InterPro" id="IPR000551">
    <property type="entry name" value="MerR-type_HTH_dom"/>
</dbReference>
<dbReference type="GO" id="GO:0003700">
    <property type="term" value="F:DNA-binding transcription factor activity"/>
    <property type="evidence" value="ECO:0007669"/>
    <property type="project" value="InterPro"/>
</dbReference>
<dbReference type="InterPro" id="IPR015358">
    <property type="entry name" value="Tscrpt_reg_MerR_DNA-bd"/>
</dbReference>
<evidence type="ECO:0000256" key="2">
    <source>
        <dbReference type="ARBA" id="ARBA00023125"/>
    </source>
</evidence>
<evidence type="ECO:0000256" key="3">
    <source>
        <dbReference type="ARBA" id="ARBA00023163"/>
    </source>
</evidence>
<dbReference type="CDD" id="cd04785">
    <property type="entry name" value="HTH_CadR-PbrR-like"/>
    <property type="match status" value="1"/>
</dbReference>
<name>A0A3B0RLR4_9ZZZZ</name>
<dbReference type="PANTHER" id="PTHR30204">
    <property type="entry name" value="REDOX-CYCLING DRUG-SENSING TRANSCRIPTIONAL ACTIVATOR SOXR"/>
    <property type="match status" value="1"/>
</dbReference>
<dbReference type="PROSITE" id="PS50937">
    <property type="entry name" value="HTH_MERR_2"/>
    <property type="match status" value="1"/>
</dbReference>
<keyword evidence="1" id="KW-0805">Transcription regulation</keyword>
<accession>A0A3B0RLR4</accession>
<organism evidence="5">
    <name type="scientific">hydrothermal vent metagenome</name>
    <dbReference type="NCBI Taxonomy" id="652676"/>
    <lineage>
        <taxon>unclassified sequences</taxon>
        <taxon>metagenomes</taxon>
        <taxon>ecological metagenomes</taxon>
    </lineage>
</organism>
<gene>
    <name evidence="5" type="ORF">MNBD_ALPHA05-2098</name>
</gene>
<dbReference type="PROSITE" id="PS00552">
    <property type="entry name" value="HTH_MERR_1"/>
    <property type="match status" value="1"/>
</dbReference>
<evidence type="ECO:0000256" key="1">
    <source>
        <dbReference type="ARBA" id="ARBA00023015"/>
    </source>
</evidence>
<dbReference type="SMART" id="SM00422">
    <property type="entry name" value="HTH_MERR"/>
    <property type="match status" value="1"/>
</dbReference>
<dbReference type="AlphaFoldDB" id="A0A3B0RLR4"/>
<dbReference type="Pfam" id="PF00376">
    <property type="entry name" value="MerR"/>
    <property type="match status" value="1"/>
</dbReference>
<evidence type="ECO:0000259" key="4">
    <source>
        <dbReference type="PROSITE" id="PS50937"/>
    </source>
</evidence>
<keyword evidence="2" id="KW-0238">DNA-binding</keyword>
<reference evidence="5" key="1">
    <citation type="submission" date="2018-06" db="EMBL/GenBank/DDBJ databases">
        <authorList>
            <person name="Zhirakovskaya E."/>
        </authorList>
    </citation>
    <scope>NUCLEOTIDE SEQUENCE</scope>
</reference>